<feature type="domain" description="DDE-1" evidence="1">
    <location>
        <begin position="4"/>
        <end position="79"/>
    </location>
</feature>
<dbReference type="InterPro" id="IPR004875">
    <property type="entry name" value="DDE_SF_endonuclease_dom"/>
</dbReference>
<organism evidence="2 3">
    <name type="scientific">Gracilariopsis chorda</name>
    <dbReference type="NCBI Taxonomy" id="448386"/>
    <lineage>
        <taxon>Eukaryota</taxon>
        <taxon>Rhodophyta</taxon>
        <taxon>Florideophyceae</taxon>
        <taxon>Rhodymeniophycidae</taxon>
        <taxon>Gracilariales</taxon>
        <taxon>Gracilariaceae</taxon>
        <taxon>Gracilariopsis</taxon>
    </lineage>
</organism>
<evidence type="ECO:0000313" key="2">
    <source>
        <dbReference type="EMBL" id="PXF46969.1"/>
    </source>
</evidence>
<comment type="caution">
    <text evidence="2">The sequence shown here is derived from an EMBL/GenBank/DDBJ whole genome shotgun (WGS) entry which is preliminary data.</text>
</comment>
<evidence type="ECO:0000313" key="3">
    <source>
        <dbReference type="Proteomes" id="UP000247409"/>
    </source>
</evidence>
<dbReference type="OrthoDB" id="8028413at2759"/>
<protein>
    <recommendedName>
        <fullName evidence="1">DDE-1 domain-containing protein</fullName>
    </recommendedName>
</protein>
<gene>
    <name evidence="2" type="ORF">BWQ96_03307</name>
</gene>
<reference evidence="2 3" key="1">
    <citation type="journal article" date="2018" name="Mol. Biol. Evol.">
        <title>Analysis of the draft genome of the red seaweed Gracilariopsis chorda provides insights into genome size evolution in Rhodophyta.</title>
        <authorList>
            <person name="Lee J."/>
            <person name="Yang E.C."/>
            <person name="Graf L."/>
            <person name="Yang J.H."/>
            <person name="Qiu H."/>
            <person name="Zel Zion U."/>
            <person name="Chan C.X."/>
            <person name="Stephens T.G."/>
            <person name="Weber A.P.M."/>
            <person name="Boo G.H."/>
            <person name="Boo S.M."/>
            <person name="Kim K.M."/>
            <person name="Shin Y."/>
            <person name="Jung M."/>
            <person name="Lee S.J."/>
            <person name="Yim H.S."/>
            <person name="Lee J.H."/>
            <person name="Bhattacharya D."/>
            <person name="Yoon H.S."/>
        </authorList>
    </citation>
    <scope>NUCLEOTIDE SEQUENCE [LARGE SCALE GENOMIC DNA]</scope>
    <source>
        <strain evidence="2 3">SKKU-2015</strain>
        <tissue evidence="2">Whole body</tissue>
    </source>
</reference>
<proteinExistence type="predicted"/>
<evidence type="ECO:0000259" key="1">
    <source>
        <dbReference type="Pfam" id="PF03184"/>
    </source>
</evidence>
<keyword evidence="3" id="KW-1185">Reference proteome</keyword>
<dbReference type="GO" id="GO:0003676">
    <property type="term" value="F:nucleic acid binding"/>
    <property type="evidence" value="ECO:0007669"/>
    <property type="project" value="InterPro"/>
</dbReference>
<accession>A0A2V3IXY5</accession>
<name>A0A2V3IXY5_9FLOR</name>
<sequence>MLAKSNFIAYALPAYTSGTTQPLDVAIFPSLKYHYRALLEKVYRSRCRAYKPMNEFDVSQIISKAYTLSVTNSNINSGFSRSGIYRFDDCRVFSQARPYSLEEPYRLASVEQIVDMMDKENDRSIEDVINDVHVHSSGFLNNKYGAILISDAALGLLKLQDLSKKQQRNVKDMKGAEKARMVAVEKEKWTVARLEFDHLAALRRVTRYGDGYQVPRPLSIRRAIAKSNAAKRHST</sequence>
<dbReference type="EMBL" id="NBIV01000031">
    <property type="protein sequence ID" value="PXF46969.1"/>
    <property type="molecule type" value="Genomic_DNA"/>
</dbReference>
<dbReference type="AlphaFoldDB" id="A0A2V3IXY5"/>
<dbReference type="Pfam" id="PF03184">
    <property type="entry name" value="DDE_1"/>
    <property type="match status" value="1"/>
</dbReference>
<dbReference type="Proteomes" id="UP000247409">
    <property type="component" value="Unassembled WGS sequence"/>
</dbReference>